<dbReference type="OrthoDB" id="9795329at2"/>
<reference evidence="2 3" key="1">
    <citation type="submission" date="2016-10" db="EMBL/GenBank/DDBJ databases">
        <authorList>
            <person name="de Groot N.N."/>
        </authorList>
    </citation>
    <scope>NUCLEOTIDE SEQUENCE [LARGE SCALE GENOMIC DNA]</scope>
    <source>
        <strain evidence="2 3">CGMCC 1.11030</strain>
    </source>
</reference>
<dbReference type="AlphaFoldDB" id="A0A1I3FQ42"/>
<dbReference type="STRING" id="1114924.SAMN05216258_104436"/>
<dbReference type="PROSITE" id="PS50404">
    <property type="entry name" value="GST_NTER"/>
    <property type="match status" value="1"/>
</dbReference>
<protein>
    <submittedName>
        <fullName evidence="2">Glutathione S-transferase</fullName>
    </submittedName>
</protein>
<dbReference type="Gene3D" id="3.40.30.10">
    <property type="entry name" value="Glutaredoxin"/>
    <property type="match status" value="1"/>
</dbReference>
<dbReference type="InterPro" id="IPR036282">
    <property type="entry name" value="Glutathione-S-Trfase_C_sf"/>
</dbReference>
<dbReference type="RefSeq" id="WP_092859712.1">
    <property type="nucleotide sequence ID" value="NZ_FOQH01000004.1"/>
</dbReference>
<name>A0A1I3FQ42_9RHOB</name>
<dbReference type="EMBL" id="FOQH01000004">
    <property type="protein sequence ID" value="SFI13319.1"/>
    <property type="molecule type" value="Genomic_DNA"/>
</dbReference>
<dbReference type="CDD" id="cd00570">
    <property type="entry name" value="GST_N_family"/>
    <property type="match status" value="1"/>
</dbReference>
<accession>A0A1I3FQ42</accession>
<proteinExistence type="predicted"/>
<gene>
    <name evidence="2" type="ORF">SAMN05216258_104436</name>
</gene>
<keyword evidence="3" id="KW-1185">Reference proteome</keyword>
<dbReference type="SUPFAM" id="SSF52833">
    <property type="entry name" value="Thioredoxin-like"/>
    <property type="match status" value="1"/>
</dbReference>
<dbReference type="Proteomes" id="UP000199377">
    <property type="component" value="Unassembled WGS sequence"/>
</dbReference>
<keyword evidence="2" id="KW-0808">Transferase</keyword>
<dbReference type="Gene3D" id="1.20.1050.10">
    <property type="match status" value="1"/>
</dbReference>
<dbReference type="InterPro" id="IPR004045">
    <property type="entry name" value="Glutathione_S-Trfase_N"/>
</dbReference>
<dbReference type="GO" id="GO:0016034">
    <property type="term" value="F:maleylacetoacetate isomerase activity"/>
    <property type="evidence" value="ECO:0007669"/>
    <property type="project" value="TreeGrafter"/>
</dbReference>
<dbReference type="GO" id="GO:0004364">
    <property type="term" value="F:glutathione transferase activity"/>
    <property type="evidence" value="ECO:0007669"/>
    <property type="project" value="TreeGrafter"/>
</dbReference>
<dbReference type="GO" id="GO:0006749">
    <property type="term" value="P:glutathione metabolic process"/>
    <property type="evidence" value="ECO:0007669"/>
    <property type="project" value="TreeGrafter"/>
</dbReference>
<evidence type="ECO:0000259" key="1">
    <source>
        <dbReference type="PROSITE" id="PS50404"/>
    </source>
</evidence>
<sequence length="204" mass="22349">MILTGLYDSPFARRVALALHVHGVAFERAALSVFGDFEAVMRANPLGRAPALQLDDGRIVSDSRAIIEWIEDPEAGFGGPMLAPEGAHARFAMLEAEGLAIGLADKAVARSAENRRPAQLQDREQILRLEKQMTSGLDWLERWADRRSTSGEPDRADLAAVCAATYLAQKWPGVFDADARPALEHYRAGWEARAPFTLAPFPVD</sequence>
<dbReference type="PANTHER" id="PTHR42673">
    <property type="entry name" value="MALEYLACETOACETATE ISOMERASE"/>
    <property type="match status" value="1"/>
</dbReference>
<dbReference type="PANTHER" id="PTHR42673:SF4">
    <property type="entry name" value="MALEYLACETOACETATE ISOMERASE"/>
    <property type="match status" value="1"/>
</dbReference>
<evidence type="ECO:0000313" key="2">
    <source>
        <dbReference type="EMBL" id="SFI13319.1"/>
    </source>
</evidence>
<dbReference type="InterPro" id="IPR036249">
    <property type="entry name" value="Thioredoxin-like_sf"/>
</dbReference>
<dbReference type="GO" id="GO:0006559">
    <property type="term" value="P:L-phenylalanine catabolic process"/>
    <property type="evidence" value="ECO:0007669"/>
    <property type="project" value="TreeGrafter"/>
</dbReference>
<dbReference type="Pfam" id="PF13417">
    <property type="entry name" value="GST_N_3"/>
    <property type="match status" value="1"/>
</dbReference>
<organism evidence="2 3">
    <name type="scientific">Albimonas pacifica</name>
    <dbReference type="NCBI Taxonomy" id="1114924"/>
    <lineage>
        <taxon>Bacteria</taxon>
        <taxon>Pseudomonadati</taxon>
        <taxon>Pseudomonadota</taxon>
        <taxon>Alphaproteobacteria</taxon>
        <taxon>Rhodobacterales</taxon>
        <taxon>Paracoccaceae</taxon>
        <taxon>Albimonas</taxon>
    </lineage>
</organism>
<feature type="domain" description="GST N-terminal" evidence="1">
    <location>
        <begin position="1"/>
        <end position="78"/>
    </location>
</feature>
<evidence type="ECO:0000313" key="3">
    <source>
        <dbReference type="Proteomes" id="UP000199377"/>
    </source>
</evidence>
<dbReference type="SUPFAM" id="SSF47616">
    <property type="entry name" value="GST C-terminal domain-like"/>
    <property type="match status" value="1"/>
</dbReference>